<proteinExistence type="inferred from homology"/>
<name>A0A343YVH4_EUSHE</name>
<dbReference type="GO" id="GO:0048039">
    <property type="term" value="F:ubiquinone binding"/>
    <property type="evidence" value="ECO:0007669"/>
    <property type="project" value="TreeGrafter"/>
</dbReference>
<keyword evidence="7 17" id="KW-0679">Respiratory chain</keyword>
<keyword evidence="10 17" id="KW-0249">Electron transport</keyword>
<feature type="transmembrane region" description="Helical" evidence="17">
    <location>
        <begin position="240"/>
        <end position="262"/>
    </location>
</feature>
<keyword evidence="14 17" id="KW-0496">Mitochondrion</keyword>
<feature type="transmembrane region" description="Helical" evidence="17">
    <location>
        <begin position="269"/>
        <end position="291"/>
    </location>
</feature>
<feature type="domain" description="NADH:quinone oxidoreductase/Mrp antiporter transmembrane" evidence="18">
    <location>
        <begin position="105"/>
        <end position="386"/>
    </location>
</feature>
<evidence type="ECO:0000256" key="8">
    <source>
        <dbReference type="ARBA" id="ARBA00022692"/>
    </source>
</evidence>
<evidence type="ECO:0000256" key="12">
    <source>
        <dbReference type="ARBA" id="ARBA00023027"/>
    </source>
</evidence>
<evidence type="ECO:0000256" key="4">
    <source>
        <dbReference type="ARBA" id="ARBA00012944"/>
    </source>
</evidence>
<dbReference type="GO" id="GO:0015990">
    <property type="term" value="P:electron transport coupled proton transport"/>
    <property type="evidence" value="ECO:0007669"/>
    <property type="project" value="TreeGrafter"/>
</dbReference>
<comment type="function">
    <text evidence="17">Core subunit of the mitochondrial membrane respiratory chain NADH dehydrogenase (Complex I) which catalyzes electron transfer from NADH through the respiratory chain, using ubiquinone as an electron acceptor. Essential for the catalytic activity and assembly of complex I.</text>
</comment>
<reference evidence="20" key="1">
    <citation type="submission" date="2017-10" db="EMBL/GenBank/DDBJ databases">
        <title>Mitogenomes of tropical arthropods.</title>
        <authorList>
            <person name="Pires Paula D."/>
            <person name="Coiti Togawa R."/>
        </authorList>
    </citation>
    <scope>NUCLEOTIDE SEQUENCE</scope>
</reference>
<keyword evidence="8 17" id="KW-0812">Transmembrane</keyword>
<feature type="transmembrane region" description="Helical" evidence="17">
    <location>
        <begin position="107"/>
        <end position="128"/>
    </location>
</feature>
<evidence type="ECO:0000256" key="6">
    <source>
        <dbReference type="ARBA" id="ARBA00022448"/>
    </source>
</evidence>
<evidence type="ECO:0000256" key="13">
    <source>
        <dbReference type="ARBA" id="ARBA00023075"/>
    </source>
</evidence>
<dbReference type="PANTHER" id="PTHR43507:SF20">
    <property type="entry name" value="NADH-UBIQUINONE OXIDOREDUCTASE CHAIN 4"/>
    <property type="match status" value="1"/>
</dbReference>
<feature type="transmembrane region" description="Helical" evidence="17">
    <location>
        <begin position="439"/>
        <end position="457"/>
    </location>
</feature>
<dbReference type="PANTHER" id="PTHR43507">
    <property type="entry name" value="NADH-UBIQUINONE OXIDOREDUCTASE CHAIN 4"/>
    <property type="match status" value="1"/>
</dbReference>
<evidence type="ECO:0000256" key="14">
    <source>
        <dbReference type="ARBA" id="ARBA00023128"/>
    </source>
</evidence>
<sequence>MMKFVFMLLFLIPLLSHFWLLMHMFMLMCVLFVYTLYCYSFPSFSGSLFGCDILSYSLIGLTYFIIFLMMMASYSVYTSHEKLIEFGAVMIFMMLFLLITFSSFNMLYFYLAFESSLIPTLFLIFGWGYQPERISAGYYLLFYTLFASLPLLLGIFYLYINVYSLDFWLVSFDDVGFYMYMSFIMAFLFKMPVPFFHFWLPKAHVEAPISGSMILAGILLKLGGYGLIRVYMFLGHYSVSYSWFWVVLSLWGAFIVSFLCLFQVDIKSIIAYSSVAHMSLVICGIMTFSYYGFVGSLIMMIGHGFCSSALFCLANIIYERSHSRSLFLNKGYLTSMPSLVMLWFILCSNNMSSPPSLNLAGEIYLINSLISWDYMTFIFLSFLSFMSCCFSIYLFSFTQHGFISQSLFNYNMVTIREFLLVLMHGNIYYNLKNLYNNKILEFLSMFMLWIPMNLYILKMDLFI</sequence>
<feature type="transmembrane region" description="Helical" evidence="17">
    <location>
        <begin position="180"/>
        <end position="200"/>
    </location>
</feature>
<evidence type="ECO:0000256" key="5">
    <source>
        <dbReference type="ARBA" id="ARBA00021006"/>
    </source>
</evidence>
<comment type="subcellular location">
    <subcellularLocation>
        <location evidence="2 17">Mitochondrion membrane</location>
        <topology evidence="2 17">Multi-pass membrane protein</topology>
    </subcellularLocation>
</comment>
<dbReference type="InterPro" id="IPR003918">
    <property type="entry name" value="NADH_UbQ_OxRdtase"/>
</dbReference>
<feature type="transmembrane region" description="Helical" evidence="17">
    <location>
        <begin position="140"/>
        <end position="160"/>
    </location>
</feature>
<dbReference type="Pfam" id="PF01059">
    <property type="entry name" value="Oxidored_q5_N"/>
    <property type="match status" value="1"/>
</dbReference>
<dbReference type="InterPro" id="IPR000260">
    <property type="entry name" value="NADH4_N"/>
</dbReference>
<keyword evidence="12 17" id="KW-0520">NAD</keyword>
<evidence type="ECO:0000256" key="11">
    <source>
        <dbReference type="ARBA" id="ARBA00022989"/>
    </source>
</evidence>
<comment type="function">
    <text evidence="1">Core subunit of the mitochondrial membrane respiratory chain NADH dehydrogenase (Complex I) that is believed to belong to the minimal assembly required for catalysis. Complex I functions in the transfer of electrons from NADH to the respiratory chain. The immediate electron acceptor for the enzyme is believed to be ubiquinone.</text>
</comment>
<feature type="transmembrane region" description="Helical" evidence="17">
    <location>
        <begin position="54"/>
        <end position="76"/>
    </location>
</feature>
<keyword evidence="6 17" id="KW-0813">Transport</keyword>
<feature type="transmembrane region" description="Helical" evidence="17">
    <location>
        <begin position="83"/>
        <end position="101"/>
    </location>
</feature>
<dbReference type="Pfam" id="PF00361">
    <property type="entry name" value="Proton_antipo_M"/>
    <property type="match status" value="1"/>
</dbReference>
<evidence type="ECO:0000259" key="19">
    <source>
        <dbReference type="Pfam" id="PF01059"/>
    </source>
</evidence>
<evidence type="ECO:0000256" key="15">
    <source>
        <dbReference type="ARBA" id="ARBA00023136"/>
    </source>
</evidence>
<dbReference type="GO" id="GO:0031966">
    <property type="term" value="C:mitochondrial membrane"/>
    <property type="evidence" value="ECO:0007669"/>
    <property type="project" value="UniProtKB-SubCell"/>
</dbReference>
<evidence type="ECO:0000256" key="7">
    <source>
        <dbReference type="ARBA" id="ARBA00022660"/>
    </source>
</evidence>
<feature type="transmembrane region" description="Helical" evidence="17">
    <location>
        <begin position="407"/>
        <end position="427"/>
    </location>
</feature>
<organism evidence="20">
    <name type="scientific">Euschistus heros</name>
    <name type="common">Neotropical brown stink bug</name>
    <dbReference type="NCBI Taxonomy" id="437493"/>
    <lineage>
        <taxon>Eukaryota</taxon>
        <taxon>Metazoa</taxon>
        <taxon>Ecdysozoa</taxon>
        <taxon>Arthropoda</taxon>
        <taxon>Hexapoda</taxon>
        <taxon>Insecta</taxon>
        <taxon>Pterygota</taxon>
        <taxon>Neoptera</taxon>
        <taxon>Paraneoptera</taxon>
        <taxon>Hemiptera</taxon>
        <taxon>Heteroptera</taxon>
        <taxon>Panheteroptera</taxon>
        <taxon>Pentatomomorpha</taxon>
        <taxon>Pentatomoidea</taxon>
        <taxon>Pentatomidae</taxon>
        <taxon>Pentatominae</taxon>
        <taxon>Euschistus</taxon>
    </lineage>
</organism>
<dbReference type="GO" id="GO:0042773">
    <property type="term" value="P:ATP synthesis coupled electron transport"/>
    <property type="evidence" value="ECO:0007669"/>
    <property type="project" value="InterPro"/>
</dbReference>
<evidence type="ECO:0000256" key="10">
    <source>
        <dbReference type="ARBA" id="ARBA00022982"/>
    </source>
</evidence>
<accession>A0A343YVH4</accession>
<feature type="transmembrane region" description="Helical" evidence="17">
    <location>
        <begin position="374"/>
        <end position="395"/>
    </location>
</feature>
<dbReference type="GO" id="GO:0008137">
    <property type="term" value="F:NADH dehydrogenase (ubiquinone) activity"/>
    <property type="evidence" value="ECO:0007669"/>
    <property type="project" value="UniProtKB-UniRule"/>
</dbReference>
<feature type="transmembrane region" description="Helical" evidence="17">
    <location>
        <begin position="330"/>
        <end position="346"/>
    </location>
</feature>
<evidence type="ECO:0000313" key="20">
    <source>
        <dbReference type="EMBL" id="AWN56258.1"/>
    </source>
</evidence>
<geneLocation type="mitochondrion" evidence="20"/>
<comment type="catalytic activity">
    <reaction evidence="16 17">
        <text>a ubiquinone + NADH + 5 H(+)(in) = a ubiquinol + NAD(+) + 4 H(+)(out)</text>
        <dbReference type="Rhea" id="RHEA:29091"/>
        <dbReference type="Rhea" id="RHEA-COMP:9565"/>
        <dbReference type="Rhea" id="RHEA-COMP:9566"/>
        <dbReference type="ChEBI" id="CHEBI:15378"/>
        <dbReference type="ChEBI" id="CHEBI:16389"/>
        <dbReference type="ChEBI" id="CHEBI:17976"/>
        <dbReference type="ChEBI" id="CHEBI:57540"/>
        <dbReference type="ChEBI" id="CHEBI:57945"/>
        <dbReference type="EC" id="7.1.1.2"/>
    </reaction>
</comment>
<keyword evidence="13 17" id="KW-0830">Ubiquinone</keyword>
<comment type="similarity">
    <text evidence="3 17">Belongs to the complex I subunit 4 family.</text>
</comment>
<feature type="transmembrane region" description="Helical" evidence="17">
    <location>
        <begin position="297"/>
        <end position="318"/>
    </location>
</feature>
<dbReference type="EMBL" id="MG253270">
    <property type="protein sequence ID" value="AWN56258.1"/>
    <property type="molecule type" value="Genomic_DNA"/>
</dbReference>
<evidence type="ECO:0000256" key="17">
    <source>
        <dbReference type="RuleBase" id="RU003297"/>
    </source>
</evidence>
<feature type="transmembrane region" description="Helical" evidence="17">
    <location>
        <begin position="212"/>
        <end position="234"/>
    </location>
</feature>
<keyword evidence="9" id="KW-1278">Translocase</keyword>
<evidence type="ECO:0000256" key="1">
    <source>
        <dbReference type="ARBA" id="ARBA00003257"/>
    </source>
</evidence>
<dbReference type="PRINTS" id="PR01437">
    <property type="entry name" value="NUOXDRDTASE4"/>
</dbReference>
<evidence type="ECO:0000256" key="3">
    <source>
        <dbReference type="ARBA" id="ARBA00009025"/>
    </source>
</evidence>
<evidence type="ECO:0000256" key="16">
    <source>
        <dbReference type="ARBA" id="ARBA00049551"/>
    </source>
</evidence>
<keyword evidence="11 17" id="KW-1133">Transmembrane helix</keyword>
<evidence type="ECO:0000256" key="9">
    <source>
        <dbReference type="ARBA" id="ARBA00022967"/>
    </source>
</evidence>
<evidence type="ECO:0000259" key="18">
    <source>
        <dbReference type="Pfam" id="PF00361"/>
    </source>
</evidence>
<dbReference type="EC" id="7.1.1.2" evidence="4 17"/>
<dbReference type="GO" id="GO:0003954">
    <property type="term" value="F:NADH dehydrogenase activity"/>
    <property type="evidence" value="ECO:0007669"/>
    <property type="project" value="TreeGrafter"/>
</dbReference>
<keyword evidence="15 17" id="KW-0472">Membrane</keyword>
<protein>
    <recommendedName>
        <fullName evidence="5 17">NADH-ubiquinone oxidoreductase chain 4</fullName>
        <ecNumber evidence="4 17">7.1.1.2</ecNumber>
    </recommendedName>
</protein>
<feature type="domain" description="NADH:ubiquinone oxidoreductase chain 4 N-terminal" evidence="19">
    <location>
        <begin position="1"/>
        <end position="100"/>
    </location>
</feature>
<dbReference type="InterPro" id="IPR001750">
    <property type="entry name" value="ND/Mrp_TM"/>
</dbReference>
<dbReference type="AlphaFoldDB" id="A0A343YVH4"/>
<evidence type="ECO:0000256" key="2">
    <source>
        <dbReference type="ARBA" id="ARBA00004225"/>
    </source>
</evidence>